<dbReference type="Pfam" id="PF26086">
    <property type="entry name" value="Niban2"/>
    <property type="match status" value="1"/>
</dbReference>
<dbReference type="OrthoDB" id="9010513at2759"/>
<dbReference type="Pfam" id="PF26089">
    <property type="entry name" value="PH_Niban2"/>
    <property type="match status" value="1"/>
</dbReference>
<reference evidence="4" key="1">
    <citation type="journal article" date="2023" name="Science">
        <title>Genome structures resolve the early diversification of teleost fishes.</title>
        <authorList>
            <person name="Parey E."/>
            <person name="Louis A."/>
            <person name="Montfort J."/>
            <person name="Bouchez O."/>
            <person name="Roques C."/>
            <person name="Iampietro C."/>
            <person name="Lluch J."/>
            <person name="Castinel A."/>
            <person name="Donnadieu C."/>
            <person name="Desvignes T."/>
            <person name="Floi Bucao C."/>
            <person name="Jouanno E."/>
            <person name="Wen M."/>
            <person name="Mejri S."/>
            <person name="Dirks R."/>
            <person name="Jansen H."/>
            <person name="Henkel C."/>
            <person name="Chen W.J."/>
            <person name="Zahm M."/>
            <person name="Cabau C."/>
            <person name="Klopp C."/>
            <person name="Thompson A.W."/>
            <person name="Robinson-Rechavi M."/>
            <person name="Braasch I."/>
            <person name="Lecointre G."/>
            <person name="Bobe J."/>
            <person name="Postlethwait J.H."/>
            <person name="Berthelot C."/>
            <person name="Roest Crollius H."/>
            <person name="Guiguen Y."/>
        </authorList>
    </citation>
    <scope>NUCLEOTIDE SEQUENCE</scope>
    <source>
        <strain evidence="4">Concon-B</strain>
    </source>
</reference>
<dbReference type="InterPro" id="IPR001849">
    <property type="entry name" value="PH_domain"/>
</dbReference>
<comment type="caution">
    <text evidence="4">The sequence shown here is derived from an EMBL/GenBank/DDBJ whole genome shotgun (WGS) entry which is preliminary data.</text>
</comment>
<evidence type="ECO:0000259" key="3">
    <source>
        <dbReference type="PROSITE" id="PS50003"/>
    </source>
</evidence>
<dbReference type="SUPFAM" id="SSF50729">
    <property type="entry name" value="PH domain-like"/>
    <property type="match status" value="1"/>
</dbReference>
<dbReference type="InterPro" id="IPR026088">
    <property type="entry name" value="Niban-like"/>
</dbReference>
<evidence type="ECO:0000313" key="5">
    <source>
        <dbReference type="Proteomes" id="UP001152803"/>
    </source>
</evidence>
<feature type="region of interest" description="Disordered" evidence="2">
    <location>
        <begin position="777"/>
        <end position="873"/>
    </location>
</feature>
<dbReference type="EMBL" id="JAFJMO010000012">
    <property type="protein sequence ID" value="KAJ8260971.1"/>
    <property type="molecule type" value="Genomic_DNA"/>
</dbReference>
<comment type="similarity">
    <text evidence="1">Belongs to the Niban family.</text>
</comment>
<feature type="compositionally biased region" description="Polar residues" evidence="2">
    <location>
        <begin position="652"/>
        <end position="664"/>
    </location>
</feature>
<evidence type="ECO:0000256" key="1">
    <source>
        <dbReference type="ARBA" id="ARBA00010251"/>
    </source>
</evidence>
<dbReference type="InterPro" id="IPR011993">
    <property type="entry name" value="PH-like_dom_sf"/>
</dbReference>
<evidence type="ECO:0000313" key="4">
    <source>
        <dbReference type="EMBL" id="KAJ8260971.1"/>
    </source>
</evidence>
<evidence type="ECO:0000256" key="2">
    <source>
        <dbReference type="SAM" id="MobiDB-lite"/>
    </source>
</evidence>
<feature type="compositionally biased region" description="Acidic residues" evidence="2">
    <location>
        <begin position="635"/>
        <end position="650"/>
    </location>
</feature>
<feature type="domain" description="PH" evidence="3">
    <location>
        <begin position="68"/>
        <end position="191"/>
    </location>
</feature>
<feature type="region of interest" description="Disordered" evidence="2">
    <location>
        <begin position="631"/>
        <end position="713"/>
    </location>
</feature>
<dbReference type="PROSITE" id="PS50003">
    <property type="entry name" value="PH_DOMAIN"/>
    <property type="match status" value="1"/>
</dbReference>
<sequence length="873" mass="99125">MGDVVSSHLDESKRQMIAGRTRAVLEDFSRLYEQQYAVALFNKVRFDIEGSCGPQSQLLHRKDPLQDRNIFSGNLFHYLDNKKWRHRFLYIPDSYNVYYYDNKMAHERGLHPKGIINCAGYRALTSVDEYLELIGNSLPDVKAKASTSPFLKCATPYCIMLWHPYGRHHYFGMMTEKERSKWHAVFQDCIRHTNNNLSEEDKVQTPAFTDAVRLYRQAHGQYGTWDMMCGEPPQILANLVMESLHPELRDLIGPRLRGKMQQRQKSWILISDAVYKMVLAQTRAQYEATVQICESQRPRLEASLRTDMDQIISSKEHVSGKIRGMVQPKVEQLLKLSVRPYISSILEALMAPTSNGFSEVRDVFSNELGDMSKNILNDASKDQLGEHMEKISMLAFHPVKMQGCYEEVEKMQLEGLQERFDVSSPAVFIQRAQILMRGQMDNAVYTFEQLLHQNLESTEREHVCKAAQRCQDRVIKKFDYDSSTVRKKFFREALLQILIPYLLKRLSPSCKGDLPRFQEMIFEDFSQFILVENVFEEVVLQSVTKDITMAVKEVAVQRRHNLFRDSIVLKGSDLNLHQLADKPAVDWAEQYGGEEPGRDTVRRRKQVVSMIQLDSSPMLHGSCLDVPGVERIPEEGEEEEDGEEEEEEGEGQSPSIDTATSPESVNEIGNVHTPTILDRLNKIRNADRPTTPNRVNENADVDTPTSPNRVNEIGNVHTPTILDRLNKMRNVDKLTIPDRVNDIRNEDMPSSPDNVCEIRDLINPKVEVIVPAYVEDSTPLSNGDLSQDKPEDAAPSSSEAGSTCHPDDSGFQSLTNEATDEEEAQPIAEALKAGGAVADPERVVVTMQPQDSQTGEENSGKISDSEPDLVFTI</sequence>
<feature type="compositionally biased region" description="Polar residues" evidence="2">
    <location>
        <begin position="847"/>
        <end position="862"/>
    </location>
</feature>
<dbReference type="CDD" id="cd23949">
    <property type="entry name" value="Niban-like"/>
    <property type="match status" value="1"/>
</dbReference>
<proteinExistence type="inferred from homology"/>
<dbReference type="Proteomes" id="UP001152803">
    <property type="component" value="Unassembled WGS sequence"/>
</dbReference>
<dbReference type="AlphaFoldDB" id="A0A9Q1D771"/>
<dbReference type="PANTHER" id="PTHR14392:SF2">
    <property type="entry name" value="PROTEIN NIBAN 2"/>
    <property type="match status" value="1"/>
</dbReference>
<dbReference type="Gene3D" id="2.30.29.30">
    <property type="entry name" value="Pleckstrin-homology domain (PH domain)/Phosphotyrosine-binding domain (PTB)"/>
    <property type="match status" value="1"/>
</dbReference>
<dbReference type="SMART" id="SM00233">
    <property type="entry name" value="PH"/>
    <property type="match status" value="1"/>
</dbReference>
<keyword evidence="5" id="KW-1185">Reference proteome</keyword>
<dbReference type="PANTHER" id="PTHR14392">
    <property type="entry name" value="NIBAN FAMILY MEMBER"/>
    <property type="match status" value="1"/>
</dbReference>
<accession>A0A9Q1D771</accession>
<name>A0A9Q1D771_CONCO</name>
<gene>
    <name evidence="4" type="ORF">COCON_G00166940</name>
</gene>
<organism evidence="4 5">
    <name type="scientific">Conger conger</name>
    <name type="common">Conger eel</name>
    <name type="synonym">Muraena conger</name>
    <dbReference type="NCBI Taxonomy" id="82655"/>
    <lineage>
        <taxon>Eukaryota</taxon>
        <taxon>Metazoa</taxon>
        <taxon>Chordata</taxon>
        <taxon>Craniata</taxon>
        <taxon>Vertebrata</taxon>
        <taxon>Euteleostomi</taxon>
        <taxon>Actinopterygii</taxon>
        <taxon>Neopterygii</taxon>
        <taxon>Teleostei</taxon>
        <taxon>Anguilliformes</taxon>
        <taxon>Congridae</taxon>
        <taxon>Conger</taxon>
    </lineage>
</organism>
<dbReference type="InterPro" id="IPR059060">
    <property type="entry name" value="Niban_1/2/3_dom"/>
</dbReference>
<protein>
    <recommendedName>
        <fullName evidence="3">PH domain-containing protein</fullName>
    </recommendedName>
</protein>